<keyword evidence="1" id="KW-0418">Kinase</keyword>
<gene>
    <name evidence="1" type="ORF">F8M41_011868</name>
</gene>
<dbReference type="AlphaFoldDB" id="A0A8H4A1E2"/>
<keyword evidence="1" id="KW-0808">Transferase</keyword>
<dbReference type="OrthoDB" id="2444511at2759"/>
<dbReference type="EMBL" id="WTPW01002418">
    <property type="protein sequence ID" value="KAF0382638.1"/>
    <property type="molecule type" value="Genomic_DNA"/>
</dbReference>
<comment type="caution">
    <text evidence="1">The sequence shown here is derived from an EMBL/GenBank/DDBJ whole genome shotgun (WGS) entry which is preliminary data.</text>
</comment>
<protein>
    <submittedName>
        <fullName evidence="1">1-phosphatidylinositol 3-phosphate 5-kinase-like: PROVISIONAL</fullName>
    </submittedName>
</protein>
<evidence type="ECO:0000313" key="2">
    <source>
        <dbReference type="Proteomes" id="UP000439903"/>
    </source>
</evidence>
<keyword evidence="2" id="KW-1185">Reference proteome</keyword>
<evidence type="ECO:0000313" key="1">
    <source>
        <dbReference type="EMBL" id="KAF0382638.1"/>
    </source>
</evidence>
<proteinExistence type="predicted"/>
<dbReference type="Proteomes" id="UP000439903">
    <property type="component" value="Unassembled WGS sequence"/>
</dbReference>
<sequence>MWIIQRTTISSCNCFFRPNPTSLQIASILRTSEYILYWKSIASANIEDIFLYMQSKIKLEEKFSETTIRYQNKYLEIYFFKQQLLEKQLLIKAKRILVTYEIFVCNQLVKEKYLPFLTKAIKRTYDEVKNFIEYIYNLNICQGQSTKGFENITYIRRTQLVNNKRNSQKEHIPFAFLEKQGQPDEAY</sequence>
<name>A0A8H4A1E2_GIGMA</name>
<reference evidence="1 2" key="1">
    <citation type="journal article" date="2019" name="Environ. Microbiol.">
        <title>At the nexus of three kingdoms: the genome of the mycorrhizal fungus Gigaspora margarita provides insights into plant, endobacterial and fungal interactions.</title>
        <authorList>
            <person name="Venice F."/>
            <person name="Ghignone S."/>
            <person name="Salvioli di Fossalunga A."/>
            <person name="Amselem J."/>
            <person name="Novero M."/>
            <person name="Xianan X."/>
            <person name="Sedzielewska Toro K."/>
            <person name="Morin E."/>
            <person name="Lipzen A."/>
            <person name="Grigoriev I.V."/>
            <person name="Henrissat B."/>
            <person name="Martin F.M."/>
            <person name="Bonfante P."/>
        </authorList>
    </citation>
    <scope>NUCLEOTIDE SEQUENCE [LARGE SCALE GENOMIC DNA]</scope>
    <source>
        <strain evidence="1 2">BEG34</strain>
    </source>
</reference>
<accession>A0A8H4A1E2</accession>
<dbReference type="GO" id="GO:0016301">
    <property type="term" value="F:kinase activity"/>
    <property type="evidence" value="ECO:0007669"/>
    <property type="project" value="UniProtKB-KW"/>
</dbReference>
<organism evidence="1 2">
    <name type="scientific">Gigaspora margarita</name>
    <dbReference type="NCBI Taxonomy" id="4874"/>
    <lineage>
        <taxon>Eukaryota</taxon>
        <taxon>Fungi</taxon>
        <taxon>Fungi incertae sedis</taxon>
        <taxon>Mucoromycota</taxon>
        <taxon>Glomeromycotina</taxon>
        <taxon>Glomeromycetes</taxon>
        <taxon>Diversisporales</taxon>
        <taxon>Gigasporaceae</taxon>
        <taxon>Gigaspora</taxon>
    </lineage>
</organism>